<proteinExistence type="inferred from homology"/>
<feature type="domain" description="UPF0029" evidence="3">
    <location>
        <begin position="137"/>
        <end position="189"/>
    </location>
</feature>
<dbReference type="InterPro" id="IPR001498">
    <property type="entry name" value="Impact_N"/>
</dbReference>
<dbReference type="GO" id="GO:0005737">
    <property type="term" value="C:cytoplasm"/>
    <property type="evidence" value="ECO:0007669"/>
    <property type="project" value="TreeGrafter"/>
</dbReference>
<dbReference type="Pfam" id="PF01205">
    <property type="entry name" value="Impact_N"/>
    <property type="match status" value="1"/>
</dbReference>
<evidence type="ECO:0000313" key="4">
    <source>
        <dbReference type="EMBL" id="OAK55497.1"/>
    </source>
</evidence>
<evidence type="ECO:0000259" key="3">
    <source>
        <dbReference type="Pfam" id="PF09186"/>
    </source>
</evidence>
<feature type="domain" description="Impact N-terminal" evidence="2">
    <location>
        <begin position="16"/>
        <end position="121"/>
    </location>
</feature>
<keyword evidence="5" id="KW-1185">Reference proteome</keyword>
<sequence length="206" mass="21893">MVRTVASAVRAEVEIKKSRFIAIVARAASETEARAVIASRRSAEPAARHHCSAFVYGDVHRVERSSDDGEPGGTAGTPMLDVLRGHDLTNVVAVVTRYFGGTKLGTGGLTRAYGGAVAEALGGASFLYRHRRTLMRIELPHTDAGRVESELRRRDVEIVSDEYGASAMLTVAVADTADFDATLADLTAGTVTSERLGEAYVETSAP</sequence>
<dbReference type="PANTHER" id="PTHR16301:SF20">
    <property type="entry name" value="IMPACT FAMILY MEMBER YIGZ"/>
    <property type="match status" value="1"/>
</dbReference>
<dbReference type="InterPro" id="IPR036956">
    <property type="entry name" value="Impact_N_sf"/>
</dbReference>
<name>A0A177YIY5_9NOCA</name>
<accession>A0A177YIY5</accession>
<dbReference type="InterPro" id="IPR020569">
    <property type="entry name" value="UPF0029_Impact_CS"/>
</dbReference>
<dbReference type="SUPFAM" id="SSF54211">
    <property type="entry name" value="Ribosomal protein S5 domain 2-like"/>
    <property type="match status" value="1"/>
</dbReference>
<dbReference type="GO" id="GO:0006446">
    <property type="term" value="P:regulation of translational initiation"/>
    <property type="evidence" value="ECO:0007669"/>
    <property type="project" value="TreeGrafter"/>
</dbReference>
<dbReference type="RefSeq" id="WP_068423856.1">
    <property type="nucleotide sequence ID" value="NZ_LVHI01000010.1"/>
</dbReference>
<gene>
    <name evidence="4" type="ORF">A3K89_20345</name>
</gene>
<dbReference type="Proteomes" id="UP000077519">
    <property type="component" value="Unassembled WGS sequence"/>
</dbReference>
<dbReference type="Pfam" id="PF09186">
    <property type="entry name" value="DUF1949"/>
    <property type="match status" value="1"/>
</dbReference>
<dbReference type="InterPro" id="IPR023582">
    <property type="entry name" value="Impact"/>
</dbReference>
<dbReference type="EMBL" id="LVHI01000010">
    <property type="protein sequence ID" value="OAK55497.1"/>
    <property type="molecule type" value="Genomic_DNA"/>
</dbReference>
<evidence type="ECO:0000256" key="1">
    <source>
        <dbReference type="ARBA" id="ARBA00007665"/>
    </source>
</evidence>
<dbReference type="InterPro" id="IPR020568">
    <property type="entry name" value="Ribosomal_Su5_D2-typ_SF"/>
</dbReference>
<dbReference type="InterPro" id="IPR035647">
    <property type="entry name" value="EFG_III/V"/>
</dbReference>
<evidence type="ECO:0000259" key="2">
    <source>
        <dbReference type="Pfam" id="PF01205"/>
    </source>
</evidence>
<evidence type="ECO:0000313" key="5">
    <source>
        <dbReference type="Proteomes" id="UP000077519"/>
    </source>
</evidence>
<comment type="caution">
    <text evidence="4">The sequence shown here is derived from an EMBL/GenBank/DDBJ whole genome shotgun (WGS) entry which is preliminary data.</text>
</comment>
<reference evidence="4 5" key="1">
    <citation type="submission" date="2016-03" db="EMBL/GenBank/DDBJ databases">
        <title>Genome sequence of Rhodococcus kyotonensis KB10.</title>
        <authorList>
            <person name="Jeong H."/>
            <person name="Hong C.E."/>
            <person name="Jo S.H."/>
            <person name="Park J.M."/>
        </authorList>
    </citation>
    <scope>NUCLEOTIDE SEQUENCE [LARGE SCALE GENOMIC DNA]</scope>
    <source>
        <strain evidence="4 5">KB10</strain>
    </source>
</reference>
<dbReference type="InterPro" id="IPR015269">
    <property type="entry name" value="UPF0029_Impact_C"/>
</dbReference>
<dbReference type="AlphaFoldDB" id="A0A177YIY5"/>
<dbReference type="PANTHER" id="PTHR16301">
    <property type="entry name" value="IMPACT-RELATED"/>
    <property type="match status" value="1"/>
</dbReference>
<comment type="similarity">
    <text evidence="1">Belongs to the IMPACT family.</text>
</comment>
<organism evidence="4 5">
    <name type="scientific">Rhodococcoides kyotonense</name>
    <dbReference type="NCBI Taxonomy" id="398843"/>
    <lineage>
        <taxon>Bacteria</taxon>
        <taxon>Bacillati</taxon>
        <taxon>Actinomycetota</taxon>
        <taxon>Actinomycetes</taxon>
        <taxon>Mycobacteriales</taxon>
        <taxon>Nocardiaceae</taxon>
        <taxon>Rhodococcoides</taxon>
    </lineage>
</organism>
<protein>
    <submittedName>
        <fullName evidence="4">IMPACT family protein</fullName>
    </submittedName>
</protein>
<dbReference type="SUPFAM" id="SSF54980">
    <property type="entry name" value="EF-G C-terminal domain-like"/>
    <property type="match status" value="1"/>
</dbReference>
<dbReference type="PROSITE" id="PS00910">
    <property type="entry name" value="UPF0029"/>
    <property type="match status" value="1"/>
</dbReference>
<dbReference type="Gene3D" id="3.30.230.30">
    <property type="entry name" value="Impact, N-terminal domain"/>
    <property type="match status" value="1"/>
</dbReference>
<dbReference type="Gene3D" id="3.30.70.240">
    <property type="match status" value="1"/>
</dbReference>